<dbReference type="EMBL" id="JZWT02000012">
    <property type="protein sequence ID" value="MFB6490649.1"/>
    <property type="molecule type" value="Genomic_DNA"/>
</dbReference>
<protein>
    <submittedName>
        <fullName evidence="1">DNA-binding protein</fullName>
    </submittedName>
</protein>
<sequence>MSEDIDSLLRRKALEIAAKQAEKSLKKAAERPLTKEEVLAQIRSMLKGDRAQEILDTALKLYGDSLMPLLRKLVDLKRQGVLSELWDHELYRLLTNAGFHVPVETRLRIVRHGREYKLGEGD</sequence>
<gene>
    <name evidence="1" type="ORF">TU35_005285</name>
</gene>
<evidence type="ECO:0000313" key="1">
    <source>
        <dbReference type="EMBL" id="MFB6490649.1"/>
    </source>
</evidence>
<name>A0ACC6V0R0_9CREN</name>
<comment type="caution">
    <text evidence="1">The sequence shown here is derived from an EMBL/GenBank/DDBJ whole genome shotgun (WGS) entry which is preliminary data.</text>
</comment>
<dbReference type="Proteomes" id="UP000033636">
    <property type="component" value="Unassembled WGS sequence"/>
</dbReference>
<reference evidence="1" key="1">
    <citation type="submission" date="2024-07" db="EMBL/GenBank/DDBJ databases">
        <title>Metagenome and Metagenome-Assembled Genomes of Archaea from a hot spring from the geothermal field of Los Azufres, Mexico.</title>
        <authorList>
            <person name="Marin-Paredes R."/>
            <person name="Martinez-Romero E."/>
            <person name="Servin-Garciduenas L.E."/>
        </authorList>
    </citation>
    <scope>NUCLEOTIDE SEQUENCE</scope>
</reference>
<proteinExistence type="predicted"/>
<keyword evidence="1" id="KW-0238">DNA-binding</keyword>
<organism evidence="1 2">
    <name type="scientific">Thermoproteus sp. AZ2</name>
    <dbReference type="NCBI Taxonomy" id="1609232"/>
    <lineage>
        <taxon>Archaea</taxon>
        <taxon>Thermoproteota</taxon>
        <taxon>Thermoprotei</taxon>
        <taxon>Thermoproteales</taxon>
        <taxon>Thermoproteaceae</taxon>
        <taxon>Thermoproteus</taxon>
    </lineage>
</organism>
<accession>A0ACC6V0R0</accession>
<evidence type="ECO:0000313" key="2">
    <source>
        <dbReference type="Proteomes" id="UP000033636"/>
    </source>
</evidence>